<accession>A0A9Q1QAS4</accession>
<evidence type="ECO:0000259" key="1">
    <source>
        <dbReference type="Pfam" id="PF13966"/>
    </source>
</evidence>
<evidence type="ECO:0000313" key="3">
    <source>
        <dbReference type="Proteomes" id="UP001153076"/>
    </source>
</evidence>
<dbReference type="OrthoDB" id="1937542at2759"/>
<dbReference type="Pfam" id="PF13966">
    <property type="entry name" value="zf-RVT"/>
    <property type="match status" value="1"/>
</dbReference>
<dbReference type="InterPro" id="IPR026960">
    <property type="entry name" value="RVT-Znf"/>
</dbReference>
<dbReference type="PANTHER" id="PTHR33116:SF84">
    <property type="entry name" value="RNA-DIRECTED DNA POLYMERASE"/>
    <property type="match status" value="1"/>
</dbReference>
<keyword evidence="3" id="KW-1185">Reference proteome</keyword>
<dbReference type="PANTHER" id="PTHR33116">
    <property type="entry name" value="REVERSE TRANSCRIPTASE ZINC-BINDING DOMAIN-CONTAINING PROTEIN-RELATED-RELATED"/>
    <property type="match status" value="1"/>
</dbReference>
<dbReference type="Proteomes" id="UP001153076">
    <property type="component" value="Unassembled WGS sequence"/>
</dbReference>
<organism evidence="2 3">
    <name type="scientific">Carnegiea gigantea</name>
    <dbReference type="NCBI Taxonomy" id="171969"/>
    <lineage>
        <taxon>Eukaryota</taxon>
        <taxon>Viridiplantae</taxon>
        <taxon>Streptophyta</taxon>
        <taxon>Embryophyta</taxon>
        <taxon>Tracheophyta</taxon>
        <taxon>Spermatophyta</taxon>
        <taxon>Magnoliopsida</taxon>
        <taxon>eudicotyledons</taxon>
        <taxon>Gunneridae</taxon>
        <taxon>Pentapetalae</taxon>
        <taxon>Caryophyllales</taxon>
        <taxon>Cactineae</taxon>
        <taxon>Cactaceae</taxon>
        <taxon>Cactoideae</taxon>
        <taxon>Echinocereeae</taxon>
        <taxon>Carnegiea</taxon>
    </lineage>
</organism>
<evidence type="ECO:0000313" key="2">
    <source>
        <dbReference type="EMBL" id="KAJ8434551.1"/>
    </source>
</evidence>
<gene>
    <name evidence="2" type="ORF">Cgig2_001183</name>
</gene>
<comment type="caution">
    <text evidence="2">The sequence shown here is derived from an EMBL/GenBank/DDBJ whole genome shotgun (WGS) entry which is preliminary data.</text>
</comment>
<protein>
    <recommendedName>
        <fullName evidence="1">Reverse transcriptase zinc-binding domain-containing protein</fullName>
    </recommendedName>
</protein>
<name>A0A9Q1QAS4_9CARY</name>
<reference evidence="2" key="1">
    <citation type="submission" date="2022-04" db="EMBL/GenBank/DDBJ databases">
        <title>Carnegiea gigantea Genome sequencing and assembly v2.</title>
        <authorList>
            <person name="Copetti D."/>
            <person name="Sanderson M.J."/>
            <person name="Burquez A."/>
            <person name="Wojciechowski M.F."/>
        </authorList>
    </citation>
    <scope>NUCLEOTIDE SEQUENCE</scope>
    <source>
        <strain evidence="2">SGP5-SGP5p</strain>
        <tissue evidence="2">Aerial part</tissue>
    </source>
</reference>
<dbReference type="EMBL" id="JAKOGI010000470">
    <property type="protein sequence ID" value="KAJ8434551.1"/>
    <property type="molecule type" value="Genomic_DNA"/>
</dbReference>
<feature type="domain" description="Reverse transcriptase zinc-binding" evidence="1">
    <location>
        <begin position="2"/>
        <end position="69"/>
    </location>
</feature>
<proteinExistence type="predicted"/>
<dbReference type="AlphaFoldDB" id="A0A9Q1QAS4"/>
<sequence length="166" mass="19663">MERQESVPWAKVVWARPNIPRHAFISWHRLPTKLRLAKPQQDTRHAFCNTEPEDETHHFYTYKYAEEVWRGLKGWWEYIPTAEDSQQMLRQVKKRKGGRIQKNITTATITATIYSIWQAGNSKIFTSQNISGMQTIQHIKDQVQNRILFINTSSRKYSKYIDKILG</sequence>